<organism evidence="8 9">
    <name type="scientific">Candidatus Onthocola gallistercoris</name>
    <dbReference type="NCBI Taxonomy" id="2840876"/>
    <lineage>
        <taxon>Bacteria</taxon>
        <taxon>Bacillati</taxon>
        <taxon>Bacillota</taxon>
        <taxon>Bacilli</taxon>
        <taxon>Candidatus Onthocola</taxon>
    </lineage>
</organism>
<dbReference type="CDD" id="cd02440">
    <property type="entry name" value="AdoMet_MTases"/>
    <property type="match status" value="1"/>
</dbReference>
<evidence type="ECO:0000256" key="1">
    <source>
        <dbReference type="ARBA" id="ARBA00022603"/>
    </source>
</evidence>
<sequence>MKVKDLLAEGEKRLSAAGIENPALEAWYMLEDICGIDRVHYYTHPEEVADSECAERFEEAIRRRMGHEPLQYILGKTCFMGLDFMVGPTVLIPRQDTEVLVETVLSYIKSKDVDVLDMCTGSGCILLSLMALGGLDHGWGSDISADALQMAERNQKALDIQGAQWILSSLFEEMTGKYDMIVSNPPYISSGEIDGLMPEVRDFEPRLALDGEKDGLAFYRAISQKAPEFLKPGGMLFFEIGCTQAADVTACMAAHGFKNICTIKDLAGLDRVVYGNIA</sequence>
<comment type="function">
    <text evidence="5">Methylates the class 1 translation termination release factors RF1/PrfA and RF2/PrfB on the glutamine residue of the universally conserved GGQ motif.</text>
</comment>
<dbReference type="InterPro" id="IPR004556">
    <property type="entry name" value="HemK-like"/>
</dbReference>
<evidence type="ECO:0000313" key="8">
    <source>
        <dbReference type="EMBL" id="HIU02595.1"/>
    </source>
</evidence>
<dbReference type="NCBIfam" id="TIGR00536">
    <property type="entry name" value="hemK_fam"/>
    <property type="match status" value="1"/>
</dbReference>
<dbReference type="Pfam" id="PF17827">
    <property type="entry name" value="PrmC_N"/>
    <property type="match status" value="1"/>
</dbReference>
<comment type="caution">
    <text evidence="5">Lacks conserved residue(s) required for the propagation of feature annotation.</text>
</comment>
<accession>A0A9D1HHA6</accession>
<evidence type="ECO:0000256" key="5">
    <source>
        <dbReference type="HAMAP-Rule" id="MF_02126"/>
    </source>
</evidence>
<gene>
    <name evidence="5 8" type="primary">prmC</name>
    <name evidence="8" type="ORF">IAB63_05020</name>
</gene>
<proteinExistence type="inferred from homology"/>
<evidence type="ECO:0000256" key="3">
    <source>
        <dbReference type="ARBA" id="ARBA00022691"/>
    </source>
</evidence>
<reference evidence="8" key="1">
    <citation type="submission" date="2020-10" db="EMBL/GenBank/DDBJ databases">
        <authorList>
            <person name="Gilroy R."/>
        </authorList>
    </citation>
    <scope>NUCLEOTIDE SEQUENCE</scope>
    <source>
        <strain evidence="8">CHK187-14744</strain>
    </source>
</reference>
<dbReference type="GO" id="GO:0003676">
    <property type="term" value="F:nucleic acid binding"/>
    <property type="evidence" value="ECO:0007669"/>
    <property type="project" value="InterPro"/>
</dbReference>
<dbReference type="GO" id="GO:0102559">
    <property type="term" value="F:peptide chain release factor N(5)-glutamine methyltransferase activity"/>
    <property type="evidence" value="ECO:0007669"/>
    <property type="project" value="UniProtKB-EC"/>
</dbReference>
<protein>
    <recommendedName>
        <fullName evidence="5">Release factor glutamine methyltransferase</fullName>
        <shortName evidence="5">RF MTase</shortName>
        <ecNumber evidence="5">2.1.1.297</ecNumber>
    </recommendedName>
    <alternativeName>
        <fullName evidence="5">N5-glutamine methyltransferase PrmC</fullName>
    </alternativeName>
    <alternativeName>
        <fullName evidence="5">Protein-(glutamine-N5) MTase PrmC</fullName>
    </alternativeName>
    <alternativeName>
        <fullName evidence="5">Protein-glutamine N-methyltransferase PrmC</fullName>
    </alternativeName>
</protein>
<feature type="binding site" evidence="5">
    <location>
        <begin position="184"/>
        <end position="187"/>
    </location>
    <ligand>
        <name>substrate</name>
    </ligand>
</feature>
<dbReference type="Gene3D" id="3.40.50.150">
    <property type="entry name" value="Vaccinia Virus protein VP39"/>
    <property type="match status" value="1"/>
</dbReference>
<dbReference type="InterPro" id="IPR019874">
    <property type="entry name" value="RF_methyltr_PrmC"/>
</dbReference>
<dbReference type="InterPro" id="IPR029063">
    <property type="entry name" value="SAM-dependent_MTases_sf"/>
</dbReference>
<comment type="similarity">
    <text evidence="5">Belongs to the protein N5-glutamine methyltransferase family. PrmC subfamily.</text>
</comment>
<dbReference type="InterPro" id="IPR040758">
    <property type="entry name" value="PrmC_N"/>
</dbReference>
<dbReference type="Pfam" id="PF05175">
    <property type="entry name" value="MTS"/>
    <property type="match status" value="1"/>
</dbReference>
<dbReference type="PANTHER" id="PTHR18895:SF74">
    <property type="entry name" value="MTRF1L RELEASE FACTOR GLUTAMINE METHYLTRANSFERASE"/>
    <property type="match status" value="1"/>
</dbReference>
<evidence type="ECO:0000256" key="4">
    <source>
        <dbReference type="ARBA" id="ARBA00048391"/>
    </source>
</evidence>
<feature type="binding site" evidence="5">
    <location>
        <position position="142"/>
    </location>
    <ligand>
        <name>S-adenosyl-L-methionine</name>
        <dbReference type="ChEBI" id="CHEBI:59789"/>
    </ligand>
</feature>
<feature type="domain" description="Release factor glutamine methyltransferase N-terminal" evidence="7">
    <location>
        <begin position="5"/>
        <end position="75"/>
    </location>
</feature>
<feature type="domain" description="Methyltransferase small" evidence="6">
    <location>
        <begin position="97"/>
        <end position="191"/>
    </location>
</feature>
<dbReference type="PANTHER" id="PTHR18895">
    <property type="entry name" value="HEMK METHYLTRANSFERASE"/>
    <property type="match status" value="1"/>
</dbReference>
<keyword evidence="1 5" id="KW-0489">Methyltransferase</keyword>
<feature type="binding site" evidence="5">
    <location>
        <position position="184"/>
    </location>
    <ligand>
        <name>S-adenosyl-L-methionine</name>
        <dbReference type="ChEBI" id="CHEBI:59789"/>
    </ligand>
</feature>
<comment type="caution">
    <text evidence="8">The sequence shown here is derived from an EMBL/GenBank/DDBJ whole genome shotgun (WGS) entry which is preliminary data.</text>
</comment>
<keyword evidence="2 5" id="KW-0808">Transferase</keyword>
<keyword evidence="3 5" id="KW-0949">S-adenosyl-L-methionine</keyword>
<dbReference type="Proteomes" id="UP000824164">
    <property type="component" value="Unassembled WGS sequence"/>
</dbReference>
<dbReference type="SUPFAM" id="SSF53335">
    <property type="entry name" value="S-adenosyl-L-methionine-dependent methyltransferases"/>
    <property type="match status" value="1"/>
</dbReference>
<dbReference type="NCBIfam" id="TIGR03534">
    <property type="entry name" value="RF_mod_PrmC"/>
    <property type="match status" value="1"/>
</dbReference>
<dbReference type="PROSITE" id="PS00092">
    <property type="entry name" value="N6_MTASE"/>
    <property type="match status" value="1"/>
</dbReference>
<dbReference type="GO" id="GO:0032259">
    <property type="term" value="P:methylation"/>
    <property type="evidence" value="ECO:0007669"/>
    <property type="project" value="UniProtKB-KW"/>
</dbReference>
<evidence type="ECO:0000313" key="9">
    <source>
        <dbReference type="Proteomes" id="UP000824164"/>
    </source>
</evidence>
<dbReference type="InterPro" id="IPR007848">
    <property type="entry name" value="Small_mtfrase_dom"/>
</dbReference>
<evidence type="ECO:0000259" key="7">
    <source>
        <dbReference type="Pfam" id="PF17827"/>
    </source>
</evidence>
<dbReference type="Gene3D" id="1.10.8.10">
    <property type="entry name" value="DNA helicase RuvA subunit, C-terminal domain"/>
    <property type="match status" value="1"/>
</dbReference>
<dbReference type="HAMAP" id="MF_02126">
    <property type="entry name" value="RF_methyltr_PrmC"/>
    <property type="match status" value="1"/>
</dbReference>
<dbReference type="InterPro" id="IPR050320">
    <property type="entry name" value="N5-glutamine_MTase"/>
</dbReference>
<dbReference type="AlphaFoldDB" id="A0A9D1HHA6"/>
<dbReference type="EMBL" id="DVLT01000035">
    <property type="protein sequence ID" value="HIU02595.1"/>
    <property type="molecule type" value="Genomic_DNA"/>
</dbReference>
<evidence type="ECO:0000256" key="2">
    <source>
        <dbReference type="ARBA" id="ARBA00022679"/>
    </source>
</evidence>
<evidence type="ECO:0000259" key="6">
    <source>
        <dbReference type="Pfam" id="PF05175"/>
    </source>
</evidence>
<comment type="catalytic activity">
    <reaction evidence="4 5">
        <text>L-glutaminyl-[peptide chain release factor] + S-adenosyl-L-methionine = N(5)-methyl-L-glutaminyl-[peptide chain release factor] + S-adenosyl-L-homocysteine + H(+)</text>
        <dbReference type="Rhea" id="RHEA:42896"/>
        <dbReference type="Rhea" id="RHEA-COMP:10271"/>
        <dbReference type="Rhea" id="RHEA-COMP:10272"/>
        <dbReference type="ChEBI" id="CHEBI:15378"/>
        <dbReference type="ChEBI" id="CHEBI:30011"/>
        <dbReference type="ChEBI" id="CHEBI:57856"/>
        <dbReference type="ChEBI" id="CHEBI:59789"/>
        <dbReference type="ChEBI" id="CHEBI:61891"/>
        <dbReference type="EC" id="2.1.1.297"/>
    </reaction>
</comment>
<name>A0A9D1HHA6_9FIRM</name>
<dbReference type="EC" id="2.1.1.297" evidence="5"/>
<dbReference type="InterPro" id="IPR002052">
    <property type="entry name" value="DNA_methylase_N6_adenine_CS"/>
</dbReference>
<reference evidence="8" key="2">
    <citation type="journal article" date="2021" name="PeerJ">
        <title>Extensive microbial diversity within the chicken gut microbiome revealed by metagenomics and culture.</title>
        <authorList>
            <person name="Gilroy R."/>
            <person name="Ravi A."/>
            <person name="Getino M."/>
            <person name="Pursley I."/>
            <person name="Horton D.L."/>
            <person name="Alikhan N.F."/>
            <person name="Baker D."/>
            <person name="Gharbi K."/>
            <person name="Hall N."/>
            <person name="Watson M."/>
            <person name="Adriaenssens E.M."/>
            <person name="Foster-Nyarko E."/>
            <person name="Jarju S."/>
            <person name="Secka A."/>
            <person name="Antonio M."/>
            <person name="Oren A."/>
            <person name="Chaudhuri R.R."/>
            <person name="La Ragione R."/>
            <person name="Hildebrand F."/>
            <person name="Pallen M.J."/>
        </authorList>
    </citation>
    <scope>NUCLEOTIDE SEQUENCE</scope>
    <source>
        <strain evidence="8">CHK187-14744</strain>
    </source>
</reference>